<dbReference type="Pfam" id="PF13410">
    <property type="entry name" value="GST_C_2"/>
    <property type="match status" value="1"/>
</dbReference>
<dbReference type="PANTHER" id="PTHR12289:SF67">
    <property type="match status" value="1"/>
</dbReference>
<dbReference type="InterPro" id="IPR036282">
    <property type="entry name" value="Glutathione-S-Trfase_C_sf"/>
</dbReference>
<evidence type="ECO:0000313" key="2">
    <source>
        <dbReference type="EMBL" id="MBD3664151.1"/>
    </source>
</evidence>
<feature type="domain" description="GST C-terminal" evidence="1">
    <location>
        <begin position="93"/>
        <end position="262"/>
    </location>
</feature>
<dbReference type="SUPFAM" id="SSF47616">
    <property type="entry name" value="GST C-terminal domain-like"/>
    <property type="match status" value="1"/>
</dbReference>
<dbReference type="InterPro" id="IPR050931">
    <property type="entry name" value="Mito_Protein_Transport_Metaxin"/>
</dbReference>
<dbReference type="Gene3D" id="3.40.30.10">
    <property type="entry name" value="Glutaredoxin"/>
    <property type="match status" value="1"/>
</dbReference>
<dbReference type="InterPro" id="IPR036249">
    <property type="entry name" value="Thioredoxin-like_sf"/>
</dbReference>
<dbReference type="PROSITE" id="PS50405">
    <property type="entry name" value="GST_CTER"/>
    <property type="match status" value="1"/>
</dbReference>
<dbReference type="PANTHER" id="PTHR12289">
    <property type="entry name" value="METAXIN RELATED"/>
    <property type="match status" value="1"/>
</dbReference>
<dbReference type="InterPro" id="IPR010987">
    <property type="entry name" value="Glutathione-S-Trfase_C-like"/>
</dbReference>
<evidence type="ECO:0000259" key="1">
    <source>
        <dbReference type="PROSITE" id="PS50405"/>
    </source>
</evidence>
<dbReference type="CDD" id="cd00299">
    <property type="entry name" value="GST_C_family"/>
    <property type="match status" value="1"/>
</dbReference>
<dbReference type="GO" id="GO:0005737">
    <property type="term" value="C:cytoplasm"/>
    <property type="evidence" value="ECO:0007669"/>
    <property type="project" value="TreeGrafter"/>
</dbReference>
<evidence type="ECO:0000313" key="3">
    <source>
        <dbReference type="Proteomes" id="UP000635142"/>
    </source>
</evidence>
<name>A0A927HER7_9RHOB</name>
<keyword evidence="3" id="KW-1185">Reference proteome</keyword>
<sequence length="337" mass="37963">MADSPALLEVFGLPSSPYTRKLVSVLRYKRILFRQHWHYGPLPAGYPQPKVRLLPMLAWWTEGREEPEVLVDSTPIIRRLDKAFPDRSVLPKDPVRSYLNDLIEDYADEWLTKAMFHYRWAYAQDAQQAPPLLIHHMNPSTRADQAATLAAQIGARQISRRAVVGSTDQTSSVIEKSFVRFIDIFDALIEQQPFLFGNIPHAADFALFGQLTQLVQIDPTPTALVSAKAPRVRAWVDRMEDMSGVEPLAQEEKGDVSLLRPLLSEVAVTYAPLMQANRTAALEQRASFTVEIAGHSCEQTTFPYHVKCDQDLRESHEKLTDRERAEVAGYMPGGGLA</sequence>
<dbReference type="RefSeq" id="WP_191075057.1">
    <property type="nucleotide sequence ID" value="NZ_JACTAG010000001.1"/>
</dbReference>
<dbReference type="Proteomes" id="UP000635142">
    <property type="component" value="Unassembled WGS sequence"/>
</dbReference>
<dbReference type="InterPro" id="IPR004045">
    <property type="entry name" value="Glutathione_S-Trfase_N"/>
</dbReference>
<dbReference type="Gene3D" id="1.20.1050.10">
    <property type="match status" value="2"/>
</dbReference>
<organism evidence="2 3">
    <name type="scientific">Sulfitobacter aestuariivivens</name>
    <dbReference type="NCBI Taxonomy" id="2766981"/>
    <lineage>
        <taxon>Bacteria</taxon>
        <taxon>Pseudomonadati</taxon>
        <taxon>Pseudomonadota</taxon>
        <taxon>Alphaproteobacteria</taxon>
        <taxon>Rhodobacterales</taxon>
        <taxon>Roseobacteraceae</taxon>
        <taxon>Sulfitobacter</taxon>
    </lineage>
</organism>
<proteinExistence type="predicted"/>
<protein>
    <submittedName>
        <fullName evidence="2">Glutathione S-transferase family protein</fullName>
    </submittedName>
</protein>
<accession>A0A927HER7</accession>
<dbReference type="AlphaFoldDB" id="A0A927HER7"/>
<reference evidence="2" key="1">
    <citation type="submission" date="2020-08" db="EMBL/GenBank/DDBJ databases">
        <title>Sulfitobacter aestuariivivens sp. nov., isolated from a tidal flat.</title>
        <authorList>
            <person name="Park S."/>
            <person name="Yoon J.-H."/>
        </authorList>
    </citation>
    <scope>NUCLEOTIDE SEQUENCE</scope>
    <source>
        <strain evidence="2">TSTF-M16</strain>
    </source>
</reference>
<gene>
    <name evidence="2" type="ORF">H9Q16_09480</name>
</gene>
<dbReference type="SUPFAM" id="SSF52833">
    <property type="entry name" value="Thioredoxin-like"/>
    <property type="match status" value="1"/>
</dbReference>
<dbReference type="Pfam" id="PF13417">
    <property type="entry name" value="GST_N_3"/>
    <property type="match status" value="1"/>
</dbReference>
<dbReference type="EMBL" id="JACTAG010000001">
    <property type="protein sequence ID" value="MBD3664151.1"/>
    <property type="molecule type" value="Genomic_DNA"/>
</dbReference>
<comment type="caution">
    <text evidence="2">The sequence shown here is derived from an EMBL/GenBank/DDBJ whole genome shotgun (WGS) entry which is preliminary data.</text>
</comment>